<dbReference type="SMART" id="SM00746">
    <property type="entry name" value="TRASH"/>
    <property type="match status" value="1"/>
</dbReference>
<dbReference type="SUPFAM" id="SSF47240">
    <property type="entry name" value="Ferritin-like"/>
    <property type="match status" value="1"/>
</dbReference>
<dbReference type="AlphaFoldDB" id="A0A2T4TYQ2"/>
<sequence length="49" mass="5559">MSKDPVCEMMVDEKRAAATAVYQGVTYYFCAVGCKRAFEQSPEKYISKQ</sequence>
<dbReference type="RefSeq" id="WP_107561977.1">
    <property type="nucleotide sequence ID" value="NZ_NVQC01000017.1"/>
</dbReference>
<feature type="domain" description="TRASH" evidence="1">
    <location>
        <begin position="4"/>
        <end position="42"/>
    </location>
</feature>
<comment type="caution">
    <text evidence="2">The sequence shown here is derived from an EMBL/GenBank/DDBJ whole genome shotgun (WGS) entry which is preliminary data.</text>
</comment>
<dbReference type="InterPro" id="IPR012348">
    <property type="entry name" value="RNR-like"/>
</dbReference>
<gene>
    <name evidence="2" type="ORF">CLG94_06125</name>
</gene>
<dbReference type="Gene3D" id="1.10.620.20">
    <property type="entry name" value="Ribonucleotide Reductase, subunit A"/>
    <property type="match status" value="1"/>
</dbReference>
<dbReference type="Pfam" id="PF04945">
    <property type="entry name" value="YHS"/>
    <property type="match status" value="1"/>
</dbReference>
<dbReference type="InterPro" id="IPR007029">
    <property type="entry name" value="YHS_dom"/>
</dbReference>
<evidence type="ECO:0000313" key="2">
    <source>
        <dbReference type="EMBL" id="PTL36230.1"/>
    </source>
</evidence>
<reference evidence="2 3" key="1">
    <citation type="submission" date="2017-09" db="EMBL/GenBank/DDBJ databases">
        <title>Bloom of a denitrifying methanotroph, Candidatus Methylomirabilis limnetica, in a deep stratified lake.</title>
        <authorList>
            <person name="Graf J.S."/>
            <person name="Marchant H.K."/>
            <person name="Tienken D."/>
            <person name="Hach P.F."/>
            <person name="Brand A."/>
            <person name="Schubert C.J."/>
            <person name="Kuypers M.M."/>
            <person name="Milucka J."/>
        </authorList>
    </citation>
    <scope>NUCLEOTIDE SEQUENCE [LARGE SCALE GENOMIC DNA]</scope>
    <source>
        <strain evidence="2 3">Zug</strain>
    </source>
</reference>
<evidence type="ECO:0000259" key="1">
    <source>
        <dbReference type="SMART" id="SM00746"/>
    </source>
</evidence>
<dbReference type="OrthoDB" id="9809270at2"/>
<accession>A0A2T4TYQ2</accession>
<name>A0A2T4TYQ2_9BACT</name>
<dbReference type="Proteomes" id="UP000241436">
    <property type="component" value="Unassembled WGS sequence"/>
</dbReference>
<dbReference type="InterPro" id="IPR009078">
    <property type="entry name" value="Ferritin-like_SF"/>
</dbReference>
<proteinExistence type="predicted"/>
<protein>
    <submittedName>
        <fullName evidence="2">YHS domain-containing protein</fullName>
    </submittedName>
</protein>
<evidence type="ECO:0000313" key="3">
    <source>
        <dbReference type="Proteomes" id="UP000241436"/>
    </source>
</evidence>
<organism evidence="2 3">
    <name type="scientific">Candidatus Methylomirabilis limnetica</name>
    <dbReference type="NCBI Taxonomy" id="2033718"/>
    <lineage>
        <taxon>Bacteria</taxon>
        <taxon>Candidatus Methylomirabilota</taxon>
        <taxon>Candidatus Methylomirabilia</taxon>
        <taxon>Candidatus Methylomirabilales</taxon>
        <taxon>Candidatus Methylomirabilaceae</taxon>
        <taxon>Candidatus Methylomirabilis</taxon>
    </lineage>
</organism>
<dbReference type="EMBL" id="NVQC01000017">
    <property type="protein sequence ID" value="PTL36230.1"/>
    <property type="molecule type" value="Genomic_DNA"/>
</dbReference>
<dbReference type="InterPro" id="IPR011017">
    <property type="entry name" value="TRASH_dom"/>
</dbReference>
<keyword evidence="3" id="KW-1185">Reference proteome</keyword>
<dbReference type="GO" id="GO:0016491">
    <property type="term" value="F:oxidoreductase activity"/>
    <property type="evidence" value="ECO:0007669"/>
    <property type="project" value="InterPro"/>
</dbReference>
<reference evidence="3" key="2">
    <citation type="journal article" date="2018" name="Environ. Microbiol.">
        <title>Bloom of a denitrifying methanotroph, 'Candidatus Methylomirabilis limnetica', in a deep stratified lake.</title>
        <authorList>
            <person name="Graf J.S."/>
            <person name="Mayr M.J."/>
            <person name="Marchant H.K."/>
            <person name="Tienken D."/>
            <person name="Hach P.F."/>
            <person name="Brand A."/>
            <person name="Schubert C.J."/>
            <person name="Kuypers M.M."/>
            <person name="Milucka J."/>
        </authorList>
    </citation>
    <scope>NUCLEOTIDE SEQUENCE [LARGE SCALE GENOMIC DNA]</scope>
    <source>
        <strain evidence="3">Zug</strain>
    </source>
</reference>